<dbReference type="SUPFAM" id="SSF48150">
    <property type="entry name" value="DNA-glycosylase"/>
    <property type="match status" value="1"/>
</dbReference>
<evidence type="ECO:0000256" key="3">
    <source>
        <dbReference type="SAM" id="MobiDB-lite"/>
    </source>
</evidence>
<evidence type="ECO:0000256" key="2">
    <source>
        <dbReference type="ARBA" id="ARBA00023204"/>
    </source>
</evidence>
<accession>A0A1I6ZRP0</accession>
<keyword evidence="5" id="KW-1185">Reference proteome</keyword>
<protein>
    <submittedName>
        <fullName evidence="4">DNA-3-methyladenine glycosylase II</fullName>
    </submittedName>
</protein>
<dbReference type="GO" id="GO:0008725">
    <property type="term" value="F:DNA-3-methyladenine glycosylase activity"/>
    <property type="evidence" value="ECO:0007669"/>
    <property type="project" value="TreeGrafter"/>
</dbReference>
<dbReference type="GO" id="GO:0043916">
    <property type="term" value="F:DNA-7-methylguanine glycosylase activity"/>
    <property type="evidence" value="ECO:0007669"/>
    <property type="project" value="TreeGrafter"/>
</dbReference>
<dbReference type="GO" id="GO:0006285">
    <property type="term" value="P:base-excision repair, AP site formation"/>
    <property type="evidence" value="ECO:0007669"/>
    <property type="project" value="TreeGrafter"/>
</dbReference>
<dbReference type="GO" id="GO:0006307">
    <property type="term" value="P:DNA alkylation repair"/>
    <property type="evidence" value="ECO:0007669"/>
    <property type="project" value="TreeGrafter"/>
</dbReference>
<dbReference type="STRING" id="1296565.SAMN05660657_02155"/>
<feature type="compositionally biased region" description="Basic residues" evidence="3">
    <location>
        <begin position="171"/>
        <end position="192"/>
    </location>
</feature>
<dbReference type="GO" id="GO:0005737">
    <property type="term" value="C:cytoplasm"/>
    <property type="evidence" value="ECO:0007669"/>
    <property type="project" value="TreeGrafter"/>
</dbReference>
<dbReference type="GO" id="GO:0032993">
    <property type="term" value="C:protein-DNA complex"/>
    <property type="evidence" value="ECO:0007669"/>
    <property type="project" value="TreeGrafter"/>
</dbReference>
<dbReference type="AlphaFoldDB" id="A0A1I6ZRP0"/>
<dbReference type="InterPro" id="IPR011257">
    <property type="entry name" value="DNA_glycosylase"/>
</dbReference>
<evidence type="ECO:0000313" key="5">
    <source>
        <dbReference type="Proteomes" id="UP000199546"/>
    </source>
</evidence>
<organism evidence="4 5">
    <name type="scientific">Geodermatophilus amargosae</name>
    <dbReference type="NCBI Taxonomy" id="1296565"/>
    <lineage>
        <taxon>Bacteria</taxon>
        <taxon>Bacillati</taxon>
        <taxon>Actinomycetota</taxon>
        <taxon>Actinomycetes</taxon>
        <taxon>Geodermatophilales</taxon>
        <taxon>Geodermatophilaceae</taxon>
        <taxon>Geodermatophilus</taxon>
    </lineage>
</organism>
<dbReference type="Gene3D" id="1.10.340.30">
    <property type="entry name" value="Hypothetical protein, domain 2"/>
    <property type="match status" value="1"/>
</dbReference>
<keyword evidence="1" id="KW-0227">DNA damage</keyword>
<dbReference type="PANTHER" id="PTHR43003:SF13">
    <property type="entry name" value="DNA-3-METHYLADENINE GLYCOSYLASE 2"/>
    <property type="match status" value="1"/>
</dbReference>
<feature type="region of interest" description="Disordered" evidence="3">
    <location>
        <begin position="159"/>
        <end position="192"/>
    </location>
</feature>
<proteinExistence type="predicted"/>
<dbReference type="Proteomes" id="UP000199546">
    <property type="component" value="Unassembled WGS sequence"/>
</dbReference>
<keyword evidence="2" id="KW-0234">DNA repair</keyword>
<dbReference type="EMBL" id="FPBA01000006">
    <property type="protein sequence ID" value="SFT65366.1"/>
    <property type="molecule type" value="Genomic_DNA"/>
</dbReference>
<dbReference type="PANTHER" id="PTHR43003">
    <property type="entry name" value="DNA-3-METHYLADENINE GLYCOSYLASE"/>
    <property type="match status" value="1"/>
</dbReference>
<evidence type="ECO:0000256" key="1">
    <source>
        <dbReference type="ARBA" id="ARBA00022763"/>
    </source>
</evidence>
<name>A0A1I6ZRP0_9ACTN</name>
<dbReference type="InterPro" id="IPR051912">
    <property type="entry name" value="Alkylbase_DNA_Glycosylase/TA"/>
</dbReference>
<reference evidence="5" key="1">
    <citation type="submission" date="2016-10" db="EMBL/GenBank/DDBJ databases">
        <authorList>
            <person name="Varghese N."/>
            <person name="Submissions S."/>
        </authorList>
    </citation>
    <scope>NUCLEOTIDE SEQUENCE [LARGE SCALE GENOMIC DNA]</scope>
    <source>
        <strain evidence="5">DSM 46136</strain>
    </source>
</reference>
<sequence length="192" mass="20942">MLGGAVAAVPARLLAAAAGLPVPAVRQERLRGLAEAALDGRLDGGRLRALPAEQALAEVRELPGIGPFSADLVVVRGAGAPDVLPAAEARLHEEMAHRYGRAGPSPEALARIAEGGRPCRSWVAVLLRAAREERTARGRRLSPAGGRRWRWCRARRRCGRRRPAGPPGARGSRRRRRSRRSARRRPRRRRRG</sequence>
<gene>
    <name evidence="4" type="ORF">SAMN05660657_02155</name>
</gene>
<dbReference type="GO" id="GO:0032131">
    <property type="term" value="F:alkylated DNA binding"/>
    <property type="evidence" value="ECO:0007669"/>
    <property type="project" value="TreeGrafter"/>
</dbReference>
<evidence type="ECO:0000313" key="4">
    <source>
        <dbReference type="EMBL" id="SFT65366.1"/>
    </source>
</evidence>